<dbReference type="Proteomes" id="UP000885779">
    <property type="component" value="Unassembled WGS sequence"/>
</dbReference>
<evidence type="ECO:0000313" key="2">
    <source>
        <dbReference type="EMBL" id="HGY56511.1"/>
    </source>
</evidence>
<dbReference type="PROSITE" id="PS51257">
    <property type="entry name" value="PROKAR_LIPOPROTEIN"/>
    <property type="match status" value="1"/>
</dbReference>
<dbReference type="AlphaFoldDB" id="A0A7V4U1X7"/>
<keyword evidence="1" id="KW-0732">Signal</keyword>
<evidence type="ECO:0000256" key="1">
    <source>
        <dbReference type="SAM" id="SignalP"/>
    </source>
</evidence>
<feature type="signal peptide" evidence="1">
    <location>
        <begin position="1"/>
        <end position="22"/>
    </location>
</feature>
<accession>A0A7V4U1X7</accession>
<comment type="caution">
    <text evidence="2">The sequence shown here is derived from an EMBL/GenBank/DDBJ whole genome shotgun (WGS) entry which is preliminary data.</text>
</comment>
<dbReference type="EMBL" id="DRQG01000114">
    <property type="protein sequence ID" value="HGY56511.1"/>
    <property type="molecule type" value="Genomic_DNA"/>
</dbReference>
<protein>
    <recommendedName>
        <fullName evidence="3">LPP20 lipoprotein</fullName>
    </recommendedName>
</protein>
<organism evidence="2">
    <name type="scientific">Caldithrix abyssi</name>
    <dbReference type="NCBI Taxonomy" id="187145"/>
    <lineage>
        <taxon>Bacteria</taxon>
        <taxon>Pseudomonadati</taxon>
        <taxon>Calditrichota</taxon>
        <taxon>Calditrichia</taxon>
        <taxon>Calditrichales</taxon>
        <taxon>Calditrichaceae</taxon>
        <taxon>Caldithrix</taxon>
    </lineage>
</organism>
<proteinExistence type="predicted"/>
<name>A0A7V4U1X7_CALAY</name>
<sequence length="202" mass="22361">MKQFFFLLFTAIFALGMMTSCGGSKKTVDQADSDFEEVADPFADLTDLSNQIIEAGGVAAVGEGISKRRDIAKEKARTNAQGKLAEIFNLKVQKMKKQFLEEIGGADESEVNEAFSSVTKTLTSKVLKGAVVKKTKITKNKKTGQYMVGVVVAITPKTVNMSVMDELEGSKPQLYQRFRASQAYQDLKKEMEDYEKQQNQGF</sequence>
<gene>
    <name evidence="2" type="ORF">ENK44_12450</name>
</gene>
<feature type="chain" id="PRO_5031412452" description="LPP20 lipoprotein" evidence="1">
    <location>
        <begin position="23"/>
        <end position="202"/>
    </location>
</feature>
<evidence type="ECO:0008006" key="3">
    <source>
        <dbReference type="Google" id="ProtNLM"/>
    </source>
</evidence>
<reference evidence="2" key="1">
    <citation type="journal article" date="2020" name="mSystems">
        <title>Genome- and Community-Level Interaction Insights into Carbon Utilization and Element Cycling Functions of Hydrothermarchaeota in Hydrothermal Sediment.</title>
        <authorList>
            <person name="Zhou Z."/>
            <person name="Liu Y."/>
            <person name="Xu W."/>
            <person name="Pan J."/>
            <person name="Luo Z.H."/>
            <person name="Li M."/>
        </authorList>
    </citation>
    <scope>NUCLEOTIDE SEQUENCE [LARGE SCALE GENOMIC DNA]</scope>
    <source>
        <strain evidence="2">HyVt-577</strain>
    </source>
</reference>